<feature type="compositionally biased region" description="Basic and acidic residues" evidence="1">
    <location>
        <begin position="1045"/>
        <end position="1054"/>
    </location>
</feature>
<feature type="compositionally biased region" description="Polar residues" evidence="1">
    <location>
        <begin position="466"/>
        <end position="475"/>
    </location>
</feature>
<feature type="compositionally biased region" description="Low complexity" evidence="1">
    <location>
        <begin position="676"/>
        <end position="690"/>
    </location>
</feature>
<dbReference type="OrthoDB" id="3538943at2759"/>
<feature type="compositionally biased region" description="Polar residues" evidence="1">
    <location>
        <begin position="972"/>
        <end position="982"/>
    </location>
</feature>
<feature type="region of interest" description="Disordered" evidence="1">
    <location>
        <begin position="669"/>
        <end position="822"/>
    </location>
</feature>
<feature type="compositionally biased region" description="Basic and acidic residues" evidence="1">
    <location>
        <begin position="1067"/>
        <end position="1094"/>
    </location>
</feature>
<dbReference type="AlphaFoldDB" id="A0A5N5X800"/>
<feature type="compositionally biased region" description="Polar residues" evidence="1">
    <location>
        <begin position="727"/>
        <end position="745"/>
    </location>
</feature>
<feature type="compositionally biased region" description="Polar residues" evidence="1">
    <location>
        <begin position="525"/>
        <end position="544"/>
    </location>
</feature>
<feature type="region of interest" description="Disordered" evidence="1">
    <location>
        <begin position="1012"/>
        <end position="1200"/>
    </location>
</feature>
<dbReference type="EMBL" id="ML732184">
    <property type="protein sequence ID" value="KAB8076195.1"/>
    <property type="molecule type" value="Genomic_DNA"/>
</dbReference>
<feature type="compositionally biased region" description="Polar residues" evidence="1">
    <location>
        <begin position="617"/>
        <end position="632"/>
    </location>
</feature>
<sequence>MASLSAWVAPLVERCLSLYIQGQVDSSEFEDDGSNLRFASCSPQYAIILDWTESEGKMVSTLTDFSTQVEAVLAKGSLEELKRATPEHTLNRDTFINEYIQVLDYEVVFEYAMSSPKIHLYVTHFRLELDRGKYKGAPQGKGIKKNVSIRRLMGKAFEAIKSGETRRTADPSDAYCFDDSLKSQTHEVSERHDSQHLLQPQAQTSFVDSGVTPIIAPSPSKRGSVSSNALLGYLGSHAKAANSGVSVNQEHDLVAKSLDNGLSGRAEVREGSLLAAKSFSGTSRNEAARETAPGLGPGSTLPAQCNSPIVLEQRQDADREFPANEAARRSSSKRDVHQRHGPQPTGKLSPEHTDEEQPTSLHQSSPKRVVLGTKRGLCSNHVDPWHGMASIRTRDIRIPKNQAALFEQHTRQFVPPISGSLIQGYVPPELLAQWNEIVLQRSRQAHQRELQSLEAGRIETPEPSLAINSPTPQTDAESDDELGTSQWSESSPERVSRPLRELPADSSPVARGSVHKRNDLRGADSGNSLGNQQPEAGSTPTCENLQDRRTISGAQQDCDVFMENSPSGNNRPVDEEQNSGLVHDSIRAPRHDSQRESDAESEDSVMDTSVPCPLEGSQRSNFTNQPEQGIVSSAPSLPVLSITRRHVQVMETPVANLNHLRSAKLKDKAGLESYHSDQSSSQVAKSSSQSRIVNTYASNDGDAEGTQETNFTRTNDEESNDIDVIGTQLSNGDWSMRDSTPNSHTAFALDSSAPKEHDSNAPIPMSTFESQDSSKPFSSHDEMISSMGSEAKEQDTAAGQDSSHIEHSQISPLKRPAPDKEVLEPPLAKRLKAREDEGTDASTIGLNKPASGVVSRRQDYIHHSAEHLEAQRVYEKFRNDYPSYAGDFLHFAKLCFMLQTLRAKGSLQRSFLWDDFVIKHLEEYPHYLEQRLSTETKSLVYEEYFTSTFVRPCHKKRSLTAEGIKVVAAQNVPTSRSDAMTSPSPPRSRNGAETSFTASLVDKFSNFHTHSFGPASQSAQSDTDADRMSFVMSSPTPITKTHLRTSADEYHSETGEQQPQTEDQQPEIEKHRSEVGDQQPEVDRHHSDAEEQHSEPPGQQPKIKNNHFGVEEQQPEVEVDNSEAEKQHSETEEQHPEIEDYHSESEEQLLLEMASQINSEDDDLLDETHEIASIELGDDEPSAATLSDNDNDSKASSEAESINENWFLSLRHIFPTEPCWSDDPNTPFKKWALADQNAFAQRKYRRDWARIPADDKGVPQRPCYSNPPK</sequence>
<protein>
    <recommendedName>
        <fullName evidence="4">Telomere replication protein EST3</fullName>
    </recommendedName>
</protein>
<organism evidence="2 3">
    <name type="scientific">Aspergillus leporis</name>
    <dbReference type="NCBI Taxonomy" id="41062"/>
    <lineage>
        <taxon>Eukaryota</taxon>
        <taxon>Fungi</taxon>
        <taxon>Dikarya</taxon>
        <taxon>Ascomycota</taxon>
        <taxon>Pezizomycotina</taxon>
        <taxon>Eurotiomycetes</taxon>
        <taxon>Eurotiomycetidae</taxon>
        <taxon>Eurotiales</taxon>
        <taxon>Aspergillaceae</taxon>
        <taxon>Aspergillus</taxon>
        <taxon>Aspergillus subgen. Circumdati</taxon>
    </lineage>
</organism>
<feature type="compositionally biased region" description="Polar residues" evidence="1">
    <location>
        <begin position="767"/>
        <end position="777"/>
    </location>
</feature>
<feature type="region of interest" description="Disordered" evidence="1">
    <location>
        <begin position="454"/>
        <end position="544"/>
    </location>
</feature>
<reference evidence="2 3" key="1">
    <citation type="submission" date="2019-04" db="EMBL/GenBank/DDBJ databases">
        <title>Friends and foes A comparative genomics study of 23 Aspergillus species from section Flavi.</title>
        <authorList>
            <consortium name="DOE Joint Genome Institute"/>
            <person name="Kjaerbolling I."/>
            <person name="Vesth T."/>
            <person name="Frisvad J.C."/>
            <person name="Nybo J.L."/>
            <person name="Theobald S."/>
            <person name="Kildgaard S."/>
            <person name="Isbrandt T."/>
            <person name="Kuo A."/>
            <person name="Sato A."/>
            <person name="Lyhne E.K."/>
            <person name="Kogle M.E."/>
            <person name="Wiebenga A."/>
            <person name="Kun R.S."/>
            <person name="Lubbers R.J."/>
            <person name="Makela M.R."/>
            <person name="Barry K."/>
            <person name="Chovatia M."/>
            <person name="Clum A."/>
            <person name="Daum C."/>
            <person name="Haridas S."/>
            <person name="He G."/>
            <person name="LaButti K."/>
            <person name="Lipzen A."/>
            <person name="Mondo S."/>
            <person name="Riley R."/>
            <person name="Salamov A."/>
            <person name="Simmons B.A."/>
            <person name="Magnuson J.K."/>
            <person name="Henrissat B."/>
            <person name="Mortensen U.H."/>
            <person name="Larsen T.O."/>
            <person name="Devries R.P."/>
            <person name="Grigoriev I.V."/>
            <person name="Machida M."/>
            <person name="Baker S.E."/>
            <person name="Andersen M.R."/>
        </authorList>
    </citation>
    <scope>NUCLEOTIDE SEQUENCE [LARGE SCALE GENOMIC DNA]</scope>
    <source>
        <strain evidence="2 3">CBS 151.66</strain>
    </source>
</reference>
<feature type="compositionally biased region" description="Acidic residues" evidence="1">
    <location>
        <begin position="1113"/>
        <end position="1122"/>
    </location>
</feature>
<feature type="compositionally biased region" description="Polar residues" evidence="1">
    <location>
        <begin position="1012"/>
        <end position="1022"/>
    </location>
</feature>
<feature type="region of interest" description="Disordered" evidence="1">
    <location>
        <begin position="1250"/>
        <end position="1269"/>
    </location>
</feature>
<keyword evidence="3" id="KW-1185">Reference proteome</keyword>
<accession>A0A5N5X800</accession>
<feature type="compositionally biased region" description="Basic and acidic residues" evidence="1">
    <location>
        <begin position="491"/>
        <end position="503"/>
    </location>
</feature>
<gene>
    <name evidence="2" type="ORF">BDV29DRAFT_94192</name>
</gene>
<feature type="region of interest" description="Disordered" evidence="1">
    <location>
        <begin position="830"/>
        <end position="849"/>
    </location>
</feature>
<evidence type="ECO:0008006" key="4">
    <source>
        <dbReference type="Google" id="ProtNLM"/>
    </source>
</evidence>
<feature type="compositionally biased region" description="Basic and acidic residues" evidence="1">
    <location>
        <begin position="584"/>
        <end position="598"/>
    </location>
</feature>
<proteinExistence type="predicted"/>
<feature type="region of interest" description="Disordered" evidence="1">
    <location>
        <begin position="972"/>
        <end position="993"/>
    </location>
</feature>
<evidence type="ECO:0000313" key="3">
    <source>
        <dbReference type="Proteomes" id="UP000326565"/>
    </source>
</evidence>
<dbReference type="Proteomes" id="UP000326565">
    <property type="component" value="Unassembled WGS sequence"/>
</dbReference>
<feature type="compositionally biased region" description="Basic and acidic residues" evidence="1">
    <location>
        <begin position="318"/>
        <end position="335"/>
    </location>
</feature>
<evidence type="ECO:0000313" key="2">
    <source>
        <dbReference type="EMBL" id="KAB8076195.1"/>
    </source>
</evidence>
<feature type="region of interest" description="Disordered" evidence="1">
    <location>
        <begin position="279"/>
        <end position="304"/>
    </location>
</feature>
<feature type="compositionally biased region" description="Basic and acidic residues" evidence="1">
    <location>
        <begin position="1123"/>
        <end position="1145"/>
    </location>
</feature>
<evidence type="ECO:0000256" key="1">
    <source>
        <dbReference type="SAM" id="MobiDB-lite"/>
    </source>
</evidence>
<feature type="region of interest" description="Disordered" evidence="1">
    <location>
        <begin position="318"/>
        <end position="369"/>
    </location>
</feature>
<name>A0A5N5X800_9EURO</name>
<feature type="region of interest" description="Disordered" evidence="1">
    <location>
        <begin position="559"/>
        <end position="632"/>
    </location>
</feature>